<gene>
    <name evidence="3" type="ORF">FH972_024284</name>
</gene>
<dbReference type="Pfam" id="PF12756">
    <property type="entry name" value="zf-C2H2_2"/>
    <property type="match status" value="1"/>
</dbReference>
<evidence type="ECO:0000313" key="3">
    <source>
        <dbReference type="EMBL" id="KAB8356709.1"/>
    </source>
</evidence>
<dbReference type="PANTHER" id="PTHR13182">
    <property type="entry name" value="ZINC FINGER PROTEIN 622"/>
    <property type="match status" value="1"/>
</dbReference>
<reference evidence="3 4" key="1">
    <citation type="submission" date="2019-06" db="EMBL/GenBank/DDBJ databases">
        <title>A chromosomal-level reference genome of Carpinus fangiana (Coryloideae, Betulaceae).</title>
        <authorList>
            <person name="Yang X."/>
            <person name="Wang Z."/>
            <person name="Zhang L."/>
            <person name="Hao G."/>
            <person name="Liu J."/>
            <person name="Yang Y."/>
        </authorList>
    </citation>
    <scope>NUCLEOTIDE SEQUENCE [LARGE SCALE GENOMIC DNA]</scope>
    <source>
        <strain evidence="3">Cfa_2016G</strain>
        <tissue evidence="3">Leaf</tissue>
    </source>
</reference>
<dbReference type="Proteomes" id="UP000327013">
    <property type="component" value="Unassembled WGS sequence"/>
</dbReference>
<protein>
    <recommendedName>
        <fullName evidence="2">ZN622/Rei1/Reh1 zinc finger C2H2-type domain-containing protein</fullName>
    </recommendedName>
</protein>
<sequence>MSHTHGFFIPNAEYLVDMESFLSYLYVIVSIFHECLFCGKLPKTKLGAQDHMRGAGHCKLNMEHDENHFSQFYDFLESLNEEDDKKEVKAVDVPAPRKSKLFLPSGRSVSHCPRVPRPTQTQPLCLSSRSSSQRQQRSIEATTIPGRTSSTVTLAQSVAVKSGTSTSLIGLSEFQRRALLRVELNIEKMEARVRNEYQSKVDKGGNKQKTYRVCSMGKKAGGLEKRLG</sequence>
<keyword evidence="4" id="KW-1185">Reference proteome</keyword>
<proteinExistence type="predicted"/>
<dbReference type="PANTHER" id="PTHR13182:SF8">
    <property type="entry name" value="CYTOPLASMIC 60S SUBUNIT BIOGENESIS FACTOR ZNF622"/>
    <property type="match status" value="1"/>
</dbReference>
<dbReference type="EMBL" id="VIBQ01000016">
    <property type="protein sequence ID" value="KAB8356709.1"/>
    <property type="molecule type" value="Genomic_DNA"/>
</dbReference>
<organism evidence="3 4">
    <name type="scientific">Carpinus fangiana</name>
    <dbReference type="NCBI Taxonomy" id="176857"/>
    <lineage>
        <taxon>Eukaryota</taxon>
        <taxon>Viridiplantae</taxon>
        <taxon>Streptophyta</taxon>
        <taxon>Embryophyta</taxon>
        <taxon>Tracheophyta</taxon>
        <taxon>Spermatophyta</taxon>
        <taxon>Magnoliopsida</taxon>
        <taxon>eudicotyledons</taxon>
        <taxon>Gunneridae</taxon>
        <taxon>Pentapetalae</taxon>
        <taxon>rosids</taxon>
        <taxon>fabids</taxon>
        <taxon>Fagales</taxon>
        <taxon>Betulaceae</taxon>
        <taxon>Carpinus</taxon>
    </lineage>
</organism>
<feature type="compositionally biased region" description="Low complexity" evidence="1">
    <location>
        <begin position="127"/>
        <end position="138"/>
    </location>
</feature>
<comment type="caution">
    <text evidence="3">The sequence shown here is derived from an EMBL/GenBank/DDBJ whole genome shotgun (WGS) entry which is preliminary data.</text>
</comment>
<dbReference type="GO" id="GO:0042273">
    <property type="term" value="P:ribosomal large subunit biogenesis"/>
    <property type="evidence" value="ECO:0007669"/>
    <property type="project" value="TreeGrafter"/>
</dbReference>
<evidence type="ECO:0000259" key="2">
    <source>
        <dbReference type="Pfam" id="PF12756"/>
    </source>
</evidence>
<evidence type="ECO:0000313" key="4">
    <source>
        <dbReference type="Proteomes" id="UP000327013"/>
    </source>
</evidence>
<feature type="region of interest" description="Disordered" evidence="1">
    <location>
        <begin position="107"/>
        <end position="139"/>
    </location>
</feature>
<dbReference type="OrthoDB" id="19329at2759"/>
<evidence type="ECO:0000256" key="1">
    <source>
        <dbReference type="SAM" id="MobiDB-lite"/>
    </source>
</evidence>
<dbReference type="GO" id="GO:0030687">
    <property type="term" value="C:preribosome, large subunit precursor"/>
    <property type="evidence" value="ECO:0007669"/>
    <property type="project" value="TreeGrafter"/>
</dbReference>
<accession>A0A5N6L046</accession>
<dbReference type="InterPro" id="IPR040025">
    <property type="entry name" value="Znf622/Rei1/Reh1"/>
</dbReference>
<dbReference type="InterPro" id="IPR041661">
    <property type="entry name" value="ZN622/Rei1/Reh1_Znf-C2H2"/>
</dbReference>
<name>A0A5N6L046_9ROSI</name>
<dbReference type="AlphaFoldDB" id="A0A5N6L046"/>
<feature type="domain" description="ZN622/Rei1/Reh1 zinc finger C2H2-type" evidence="2">
    <location>
        <begin position="1"/>
        <end position="78"/>
    </location>
</feature>